<reference evidence="4 5" key="1">
    <citation type="submission" date="2021-01" db="EMBL/GenBank/DDBJ databases">
        <title>C459-1 draft genome sequence.</title>
        <authorList>
            <person name="Zhang X.-F."/>
        </authorList>
    </citation>
    <scope>NUCLEOTIDE SEQUENCE [LARGE SCALE GENOMIC DNA]</scope>
    <source>
        <strain evidence="5">C459-1</strain>
    </source>
</reference>
<dbReference type="InterPro" id="IPR007492">
    <property type="entry name" value="LytTR_DNA-bd_dom"/>
</dbReference>
<organism evidence="4 5">
    <name type="scientific">Sphingobacterium faecale</name>
    <dbReference type="NCBI Taxonomy" id="2803775"/>
    <lineage>
        <taxon>Bacteria</taxon>
        <taxon>Pseudomonadati</taxon>
        <taxon>Bacteroidota</taxon>
        <taxon>Sphingobacteriia</taxon>
        <taxon>Sphingobacteriales</taxon>
        <taxon>Sphingobacteriaceae</taxon>
        <taxon>Sphingobacterium</taxon>
    </lineage>
</organism>
<dbReference type="EMBL" id="JAERTY010000002">
    <property type="protein sequence ID" value="MBL1408210.1"/>
    <property type="molecule type" value="Genomic_DNA"/>
</dbReference>
<feature type="modified residue" description="4-aspartylphosphate" evidence="1">
    <location>
        <position position="57"/>
    </location>
</feature>
<dbReference type="Pfam" id="PF00072">
    <property type="entry name" value="Response_reg"/>
    <property type="match status" value="1"/>
</dbReference>
<dbReference type="PANTHER" id="PTHR45526">
    <property type="entry name" value="TRANSCRIPTIONAL REGULATORY PROTEIN DPIA"/>
    <property type="match status" value="1"/>
</dbReference>
<keyword evidence="1" id="KW-0597">Phosphoprotein</keyword>
<accession>A0ABS1R162</accession>
<dbReference type="PROSITE" id="PS50110">
    <property type="entry name" value="RESPONSE_REGULATORY"/>
    <property type="match status" value="1"/>
</dbReference>
<dbReference type="InterPro" id="IPR001789">
    <property type="entry name" value="Sig_transdc_resp-reg_receiver"/>
</dbReference>
<feature type="domain" description="HTH LytTR-type" evidence="3">
    <location>
        <begin position="144"/>
        <end position="237"/>
    </location>
</feature>
<evidence type="ECO:0000313" key="5">
    <source>
        <dbReference type="Proteomes" id="UP000625283"/>
    </source>
</evidence>
<dbReference type="PANTHER" id="PTHR45526:SF1">
    <property type="entry name" value="TRANSCRIPTIONAL REGULATORY PROTEIN DCUR-RELATED"/>
    <property type="match status" value="1"/>
</dbReference>
<dbReference type="Gene3D" id="2.40.50.1020">
    <property type="entry name" value="LytTr DNA-binding domain"/>
    <property type="match status" value="1"/>
</dbReference>
<dbReference type="SMART" id="SM00850">
    <property type="entry name" value="LytTR"/>
    <property type="match status" value="1"/>
</dbReference>
<sequence>MMINCIIIDDEQHAIDVTKHYCGRVADLDVRSTFTDPTAAVAYIEANGEAIDLVFLDIEMPRFSGLDFLKAYDLKNVVLVTAYSDFALDSYRYGVVDYLLKPFSFERFCLAINKVSEKIERNKKVSEDVEKEPRSLCLKLDRQKYVKLAYEDIKYIQAAQNYSVIYTMTEQIIVPFRLQEVQKLLPSERFPRIHKSHIIHMDYFEILDGKTIKLKATDRHLLLGPTYKQEFLKIINIGRD</sequence>
<protein>
    <submittedName>
        <fullName evidence="4">Response regulator transcription factor</fullName>
    </submittedName>
</protein>
<dbReference type="PROSITE" id="PS50930">
    <property type="entry name" value="HTH_LYTTR"/>
    <property type="match status" value="1"/>
</dbReference>
<dbReference type="InterPro" id="IPR051271">
    <property type="entry name" value="2C-system_Tx_regulators"/>
</dbReference>
<dbReference type="Proteomes" id="UP000625283">
    <property type="component" value="Unassembled WGS sequence"/>
</dbReference>
<dbReference type="InterPro" id="IPR011006">
    <property type="entry name" value="CheY-like_superfamily"/>
</dbReference>
<name>A0ABS1R162_9SPHI</name>
<dbReference type="SMART" id="SM00448">
    <property type="entry name" value="REC"/>
    <property type="match status" value="1"/>
</dbReference>
<feature type="domain" description="Response regulatory" evidence="2">
    <location>
        <begin position="4"/>
        <end position="116"/>
    </location>
</feature>
<dbReference type="Pfam" id="PF04397">
    <property type="entry name" value="LytTR"/>
    <property type="match status" value="1"/>
</dbReference>
<evidence type="ECO:0000259" key="3">
    <source>
        <dbReference type="PROSITE" id="PS50930"/>
    </source>
</evidence>
<dbReference type="Gene3D" id="3.40.50.2300">
    <property type="match status" value="1"/>
</dbReference>
<keyword evidence="5" id="KW-1185">Reference proteome</keyword>
<evidence type="ECO:0000259" key="2">
    <source>
        <dbReference type="PROSITE" id="PS50110"/>
    </source>
</evidence>
<dbReference type="SUPFAM" id="SSF52172">
    <property type="entry name" value="CheY-like"/>
    <property type="match status" value="1"/>
</dbReference>
<dbReference type="RefSeq" id="WP_202101977.1">
    <property type="nucleotide sequence ID" value="NZ_JAERTY010000002.1"/>
</dbReference>
<gene>
    <name evidence="4" type="ORF">JKG61_05545</name>
</gene>
<evidence type="ECO:0000313" key="4">
    <source>
        <dbReference type="EMBL" id="MBL1408210.1"/>
    </source>
</evidence>
<proteinExistence type="predicted"/>
<comment type="caution">
    <text evidence="4">The sequence shown here is derived from an EMBL/GenBank/DDBJ whole genome shotgun (WGS) entry which is preliminary data.</text>
</comment>
<evidence type="ECO:0000256" key="1">
    <source>
        <dbReference type="PROSITE-ProRule" id="PRU00169"/>
    </source>
</evidence>